<keyword evidence="2" id="KW-1185">Reference proteome</keyword>
<evidence type="ECO:0000313" key="1">
    <source>
        <dbReference type="EMBL" id="PWN49921.1"/>
    </source>
</evidence>
<dbReference type="Proteomes" id="UP000245626">
    <property type="component" value="Unassembled WGS sequence"/>
</dbReference>
<dbReference type="EMBL" id="KZ819990">
    <property type="protein sequence ID" value="PWN49921.1"/>
    <property type="molecule type" value="Genomic_DNA"/>
</dbReference>
<gene>
    <name evidence="1" type="ORF">IE53DRAFT_331205</name>
</gene>
<name>A0ACD0NVW6_9BASI</name>
<reference evidence="1 2" key="1">
    <citation type="journal article" date="2018" name="Mol. Biol. Evol.">
        <title>Broad Genomic Sampling Reveals a Smut Pathogenic Ancestry of the Fungal Clade Ustilaginomycotina.</title>
        <authorList>
            <person name="Kijpornyongpan T."/>
            <person name="Mondo S.J."/>
            <person name="Barry K."/>
            <person name="Sandor L."/>
            <person name="Lee J."/>
            <person name="Lipzen A."/>
            <person name="Pangilinan J."/>
            <person name="LaButti K."/>
            <person name="Hainaut M."/>
            <person name="Henrissat B."/>
            <person name="Grigoriev I.V."/>
            <person name="Spatafora J.W."/>
            <person name="Aime M.C."/>
        </authorList>
    </citation>
    <scope>NUCLEOTIDE SEQUENCE [LARGE SCALE GENOMIC DNA]</scope>
    <source>
        <strain evidence="1 2">SA 807</strain>
    </source>
</reference>
<organism evidence="1 2">
    <name type="scientific">Violaceomyces palustris</name>
    <dbReference type="NCBI Taxonomy" id="1673888"/>
    <lineage>
        <taxon>Eukaryota</taxon>
        <taxon>Fungi</taxon>
        <taxon>Dikarya</taxon>
        <taxon>Basidiomycota</taxon>
        <taxon>Ustilaginomycotina</taxon>
        <taxon>Ustilaginomycetes</taxon>
        <taxon>Violaceomycetales</taxon>
        <taxon>Violaceomycetaceae</taxon>
        <taxon>Violaceomyces</taxon>
    </lineage>
</organism>
<sequence>MSDQDPSSSSSTAPSAAQPIQVPSSEALQGNGTPTTPSPSPSSASAIPHQQAQDPSRGPSSSTTNLYQRFSFPRAAQPEIVRAYQKDTYYKDLLTSQLGDVVGGLMGSRFLHTQTDTIALIGSLTYFALTSLGGSQTLGEEYVNVMMTDGRSGRIIRAKRRSAFILLHVLAPFLLTRLYSWTRRSVVRKKTLDDQKAQRERMRARATGNLEAQTGQKGGPGLWSRVVSYLAENLPTMETIKAQDGWLAYAGAAHLAIFYLGGRYYGVAQRLARAEYISSIPRRPGTQPPSYEVLGVLLGIQLVVKLGLSLNSWRVARRKALEEKEGLEKSGSSSSRGRNPFEEDRETVRIDERVYSHKTSPATLLPTSAWAGGGKRGDKGEKVIPGRSKGRPDKIPLLYPDPTRTPTEEVLGIERGGGGGKDDEAFQAAKVVSKAKATELEAIAQNILRCTLCMEERRPEKGGSSVTECGHVFCWDCIVGWAREKPECPLCRQSIHLSRILPIYNF</sequence>
<evidence type="ECO:0000313" key="2">
    <source>
        <dbReference type="Proteomes" id="UP000245626"/>
    </source>
</evidence>
<proteinExistence type="predicted"/>
<accession>A0ACD0NVW6</accession>
<protein>
    <submittedName>
        <fullName evidence="1">Uncharacterized protein</fullName>
    </submittedName>
</protein>